<dbReference type="KEGG" id="mgg:MPLG2_1281"/>
<gene>
    <name evidence="2" type="ORF">MPLG2_1281</name>
</gene>
<protein>
    <submittedName>
        <fullName evidence="2">Uncharacterized protein</fullName>
    </submittedName>
</protein>
<proteinExistence type="predicted"/>
<keyword evidence="3" id="KW-1185">Reference proteome</keyword>
<dbReference type="Proteomes" id="UP000238164">
    <property type="component" value="Chromosome 1"/>
</dbReference>
<evidence type="ECO:0000256" key="1">
    <source>
        <dbReference type="SAM" id="MobiDB-lite"/>
    </source>
</evidence>
<sequence length="86" mass="9539">MGNERRRHANAAAPTARRRGVGAMTLPLAQFVQRAEREAEPRSGAGHPPADVFAPTRRRRVAPAFQKILTLISVQVVDRRAVRSMK</sequence>
<organism evidence="2 3">
    <name type="scientific">Micropruina glycogenica</name>
    <dbReference type="NCBI Taxonomy" id="75385"/>
    <lineage>
        <taxon>Bacteria</taxon>
        <taxon>Bacillati</taxon>
        <taxon>Actinomycetota</taxon>
        <taxon>Actinomycetes</taxon>
        <taxon>Propionibacteriales</taxon>
        <taxon>Nocardioidaceae</taxon>
        <taxon>Micropruina</taxon>
    </lineage>
</organism>
<evidence type="ECO:0000313" key="2">
    <source>
        <dbReference type="EMBL" id="SPD86317.1"/>
    </source>
</evidence>
<dbReference type="EMBL" id="LT985188">
    <property type="protein sequence ID" value="SPD86317.1"/>
    <property type="molecule type" value="Genomic_DNA"/>
</dbReference>
<dbReference type="AlphaFoldDB" id="A0A2N9JDX3"/>
<name>A0A2N9JDX3_9ACTN</name>
<evidence type="ECO:0000313" key="3">
    <source>
        <dbReference type="Proteomes" id="UP000238164"/>
    </source>
</evidence>
<feature type="region of interest" description="Disordered" evidence="1">
    <location>
        <begin position="1"/>
        <end position="55"/>
    </location>
</feature>
<reference evidence="2 3" key="1">
    <citation type="submission" date="2018-02" db="EMBL/GenBank/DDBJ databases">
        <authorList>
            <person name="Cohen D.B."/>
            <person name="Kent A.D."/>
        </authorList>
    </citation>
    <scope>NUCLEOTIDE SEQUENCE [LARGE SCALE GENOMIC DNA]</scope>
    <source>
        <strain evidence="2">1</strain>
    </source>
</reference>
<accession>A0A2N9JDX3</accession>